<gene>
    <name evidence="2" type="ORF">DICPUDRAFT_147394</name>
</gene>
<proteinExistence type="predicted"/>
<dbReference type="Proteomes" id="UP000001064">
    <property type="component" value="Unassembled WGS sequence"/>
</dbReference>
<dbReference type="VEuPathDB" id="AmoebaDB:DICPUDRAFT_147394"/>
<feature type="compositionally biased region" description="Basic residues" evidence="1">
    <location>
        <begin position="862"/>
        <end position="873"/>
    </location>
</feature>
<protein>
    <submittedName>
        <fullName evidence="2">Uncharacterized protein</fullName>
    </submittedName>
</protein>
<feature type="region of interest" description="Disordered" evidence="1">
    <location>
        <begin position="63"/>
        <end position="100"/>
    </location>
</feature>
<feature type="compositionally biased region" description="Polar residues" evidence="1">
    <location>
        <begin position="1"/>
        <end position="14"/>
    </location>
</feature>
<dbReference type="GeneID" id="10509568"/>
<reference evidence="3" key="1">
    <citation type="journal article" date="2011" name="Genome Biol.">
        <title>Comparative genomics of the social amoebae Dictyostelium discoideum and Dictyostelium purpureum.</title>
        <authorList>
            <consortium name="US DOE Joint Genome Institute (JGI-PGF)"/>
            <person name="Sucgang R."/>
            <person name="Kuo A."/>
            <person name="Tian X."/>
            <person name="Salerno W."/>
            <person name="Parikh A."/>
            <person name="Feasley C.L."/>
            <person name="Dalin E."/>
            <person name="Tu H."/>
            <person name="Huang E."/>
            <person name="Barry K."/>
            <person name="Lindquist E."/>
            <person name="Shapiro H."/>
            <person name="Bruce D."/>
            <person name="Schmutz J."/>
            <person name="Salamov A."/>
            <person name="Fey P."/>
            <person name="Gaudet P."/>
            <person name="Anjard C."/>
            <person name="Babu M.M."/>
            <person name="Basu S."/>
            <person name="Bushmanova Y."/>
            <person name="van der Wel H."/>
            <person name="Katoh-Kurasawa M."/>
            <person name="Dinh C."/>
            <person name="Coutinho P.M."/>
            <person name="Saito T."/>
            <person name="Elias M."/>
            <person name="Schaap P."/>
            <person name="Kay R.R."/>
            <person name="Henrissat B."/>
            <person name="Eichinger L."/>
            <person name="Rivero F."/>
            <person name="Putnam N.H."/>
            <person name="West C.M."/>
            <person name="Loomis W.F."/>
            <person name="Chisholm R.L."/>
            <person name="Shaulsky G."/>
            <person name="Strassmann J.E."/>
            <person name="Queller D.C."/>
            <person name="Kuspa A."/>
            <person name="Grigoriev I.V."/>
        </authorList>
    </citation>
    <scope>NUCLEOTIDE SEQUENCE [LARGE SCALE GENOMIC DNA]</scope>
    <source>
        <strain evidence="3">QSDP1</strain>
    </source>
</reference>
<evidence type="ECO:0000313" key="2">
    <source>
        <dbReference type="EMBL" id="EGC39796.1"/>
    </source>
</evidence>
<name>F0Z8E2_DICPU</name>
<feature type="region of interest" description="Disordered" evidence="1">
    <location>
        <begin position="853"/>
        <end position="879"/>
    </location>
</feature>
<dbReference type="EMBL" id="GL870951">
    <property type="protein sequence ID" value="EGC39796.1"/>
    <property type="molecule type" value="Genomic_DNA"/>
</dbReference>
<dbReference type="InParanoid" id="F0Z8E2"/>
<feature type="compositionally biased region" description="Low complexity" evidence="1">
    <location>
        <begin position="68"/>
        <end position="77"/>
    </location>
</feature>
<feature type="region of interest" description="Disordered" evidence="1">
    <location>
        <begin position="1"/>
        <end position="20"/>
    </location>
</feature>
<sequence>MDITSKPDTATTSLHEQHQNVEKLLSVNKSPLDSPSKTLARTFNIRTINSEKKSRPSFLQLQNANVPSSSSSSLSSSTNYGVNPQETGMVPPSPHYTIRKHNADISFPSPAKQQQQQDDYDQIQYNPNSSYKDNSDVEEKLQKIIDNPEGYQTQPELEILIQQLVPELDRAELLSIINRIRCDENGNVANNELINFMENYPIINSMEDEFEGHPINNIEFYEYGKNSLSIHTKHKQQNTQPAADFGDFGDLGVQINGLFKQSEETQQDVFNQLKVLREYFFQLKKEPINKDNDTNINEPYHRCLRLEEENSKLYIEKKKLEEESYIFKKEISNLKEIERKRIDQFTHMEKESAIKENESLKKIEEFKKIISTLKMILNDVLSHHRRNLIEISPAYRCISFIYKFTNKMSTNNNQIDDGGNMDTIDCTIPPQNNQHSAQNPFSTPNTHQNTHPEYPKSTPKLNKSHNPFNTLNISKTQNYKNKNYHPNTSFISTPNFKKNILNNIIKNNEPILFFEPPTTQHPNIITIIQNFTGAPEVNQTKDKIIVTFTNDMSRDIFLKSLSNQNIIKINSGKEILELKFTVPEPFGLQPDNISLYIDFNAISSQILIKKFNPTTLKYITQINNFQTDKFDQSVTINHLTLKFNSCLERSLFLFHNNNHINTSSSELPYNHHHFTLRSTHLNLGPLKSNTIILDDCTINIESFIYTKNQHVLLNKFSICNKPLNPSKQLKLDLWLTHIGSTKLNDEIISLISLDHTTTLPTSLLTTDEKINSFENECSHLLKNLIIQIQPLLGFRAAIICNYTDIEDLLHVVKCSTCTNNKISETIIEYFNLLKKFNKKSKHELKDFIITMPQQEQPINNNKNHHKNNKRHRTYNNGRE</sequence>
<feature type="compositionally biased region" description="Polar residues" evidence="1">
    <location>
        <begin position="429"/>
        <end position="451"/>
    </location>
</feature>
<evidence type="ECO:0000313" key="3">
    <source>
        <dbReference type="Proteomes" id="UP000001064"/>
    </source>
</evidence>
<accession>F0Z8E2</accession>
<keyword evidence="3" id="KW-1185">Reference proteome</keyword>
<dbReference type="AlphaFoldDB" id="F0Z8E2"/>
<feature type="region of interest" description="Disordered" evidence="1">
    <location>
        <begin position="429"/>
        <end position="465"/>
    </location>
</feature>
<dbReference type="KEGG" id="dpp:DICPUDRAFT_147394"/>
<dbReference type="OrthoDB" id="24330at2759"/>
<dbReference type="RefSeq" id="XP_003283663.1">
    <property type="nucleotide sequence ID" value="XM_003283615.1"/>
</dbReference>
<evidence type="ECO:0000256" key="1">
    <source>
        <dbReference type="SAM" id="MobiDB-lite"/>
    </source>
</evidence>
<organism evidence="2 3">
    <name type="scientific">Dictyostelium purpureum</name>
    <name type="common">Slime mold</name>
    <dbReference type="NCBI Taxonomy" id="5786"/>
    <lineage>
        <taxon>Eukaryota</taxon>
        <taxon>Amoebozoa</taxon>
        <taxon>Evosea</taxon>
        <taxon>Eumycetozoa</taxon>
        <taxon>Dictyostelia</taxon>
        <taxon>Dictyosteliales</taxon>
        <taxon>Dictyosteliaceae</taxon>
        <taxon>Dictyostelium</taxon>
    </lineage>
</organism>